<sequence length="119" mass="12802">MKTKFEITKKGVEGQKVGDIVEFDGEKVPGFLLNKGRVLTERVAVTNPATGAVQESAQERQALLAEAAKVLDDEHFSAEGVPDVREINALLDEGVAKFAAAERDQLWPGIAEAVKADRG</sequence>
<comment type="caution">
    <text evidence="2">The sequence shown here is derived from an EMBL/GenBank/DDBJ whole genome shotgun (WGS) entry which is preliminary data.</text>
</comment>
<name>A0A2A3K0T4_9RHOB</name>
<protein>
    <submittedName>
        <fullName evidence="2">Uncharacterized protein</fullName>
    </submittedName>
</protein>
<dbReference type="EMBL" id="NTHN01000011">
    <property type="protein sequence ID" value="PBD21055.1"/>
    <property type="molecule type" value="Genomic_DNA"/>
</dbReference>
<evidence type="ECO:0000313" key="2">
    <source>
        <dbReference type="EMBL" id="PBD21055.1"/>
    </source>
</evidence>
<keyword evidence="3" id="KW-1185">Reference proteome</keyword>
<reference evidence="1" key="3">
    <citation type="submission" date="2024-05" db="EMBL/GenBank/DDBJ databases">
        <title>Yangia mangrovi SAOS 153D genome.</title>
        <authorList>
            <person name="Verma A."/>
            <person name="Pal Y."/>
            <person name="Sundharam S."/>
            <person name="Bisht B."/>
            <person name="Srinivasan K."/>
        </authorList>
    </citation>
    <scope>NUCLEOTIDE SEQUENCE</scope>
    <source>
        <strain evidence="1">SAOS 153D</strain>
    </source>
</reference>
<proteinExistence type="predicted"/>
<evidence type="ECO:0000313" key="1">
    <source>
        <dbReference type="EMBL" id="MCT4369105.1"/>
    </source>
</evidence>
<gene>
    <name evidence="1" type="ORF">CLG85_001605</name>
    <name evidence="2" type="ORF">CLG85_00675</name>
</gene>
<reference evidence="2" key="1">
    <citation type="submission" date="2017-09" db="EMBL/GenBank/DDBJ databases">
        <title>Yangia sp. SAOS 153D whole genome sequencing.</title>
        <authorList>
            <person name="Verma A."/>
            <person name="Krishnamurthi S."/>
        </authorList>
    </citation>
    <scope>NUCLEOTIDE SEQUENCE [LARGE SCALE GENOMIC DNA]</scope>
    <source>
        <strain evidence="2">SAOS 153D</strain>
    </source>
</reference>
<dbReference type="AlphaFoldDB" id="A0A2A3K0T4"/>
<dbReference type="Proteomes" id="UP000217448">
    <property type="component" value="Unassembled WGS sequence"/>
</dbReference>
<reference evidence="3" key="2">
    <citation type="submission" date="2023-07" db="EMBL/GenBank/DDBJ databases">
        <title>Yangia mangrovi SAOS 153D genome.</title>
        <authorList>
            <person name="Verma A."/>
            <person name="Pal Y."/>
            <person name="Sundharam S."/>
            <person name="Bisht B."/>
            <person name="Srinivasan K."/>
        </authorList>
    </citation>
    <scope>NUCLEOTIDE SEQUENCE [LARGE SCALE GENOMIC DNA]</scope>
    <source>
        <strain evidence="3">SAOS 153D</strain>
    </source>
</reference>
<dbReference type="RefSeq" id="WP_095880508.1">
    <property type="nucleotide sequence ID" value="NZ_NTHN02000002.1"/>
</dbReference>
<accession>A0A2A3K0T4</accession>
<organism evidence="2">
    <name type="scientific">Alloyangia mangrovi</name>
    <dbReference type="NCBI Taxonomy" id="1779329"/>
    <lineage>
        <taxon>Bacteria</taxon>
        <taxon>Pseudomonadati</taxon>
        <taxon>Pseudomonadota</taxon>
        <taxon>Alphaproteobacteria</taxon>
        <taxon>Rhodobacterales</taxon>
        <taxon>Roseobacteraceae</taxon>
        <taxon>Alloyangia</taxon>
    </lineage>
</organism>
<dbReference type="EMBL" id="NTHN02000002">
    <property type="protein sequence ID" value="MCT4369105.1"/>
    <property type="molecule type" value="Genomic_DNA"/>
</dbReference>
<evidence type="ECO:0000313" key="3">
    <source>
        <dbReference type="Proteomes" id="UP000217448"/>
    </source>
</evidence>